<dbReference type="KEGG" id="fcy:FRACYDRAFT_233771"/>
<protein>
    <submittedName>
        <fullName evidence="1">Uncharacterized protein</fullName>
    </submittedName>
</protein>
<dbReference type="Proteomes" id="UP000095751">
    <property type="component" value="Unassembled WGS sequence"/>
</dbReference>
<dbReference type="OrthoDB" id="55386at2759"/>
<evidence type="ECO:0000313" key="1">
    <source>
        <dbReference type="EMBL" id="OEU23599.1"/>
    </source>
</evidence>
<keyword evidence="2" id="KW-1185">Reference proteome</keyword>
<dbReference type="EMBL" id="KV784353">
    <property type="protein sequence ID" value="OEU23599.1"/>
    <property type="molecule type" value="Genomic_DNA"/>
</dbReference>
<dbReference type="AlphaFoldDB" id="A0A1E7FZL3"/>
<sequence length="701" mass="78527">MASSNNPTNALLIMTATIDSACTDNTAPAPAPAPASLISYYELILEELRQAAAVADVDVDVDDTSGSRLIKFQQILVNYENSTTTKKKIKRKSSTVVGVGVGEKMMNKSLVEKNKEGVDFVVVNTVVLEVVAADDVAETETETETEIDFFEFQPSYLTDVLVAQILIETNPVLYLPTIATSVAQLVGVNAVDIVNDDNNPKNTNNTNNGIITYESLSMELLQLWMALITNPVCPVSSVHEKLSNTLLILFQRRRRRQRQEHQQQYWEQLLTKMMDFLVNDNWKKYSSMNSNTSSSIASIRCATFMIRCISHLDNNDEAGDKSSFVLTHILKSKKSNDGNGGNDNNGVDLLVQMLNDFTDPLQQLSLLDCLIEEFDKSCDTDINIDDVVANNDDNKKKKKKNSTNVMNWLSSPEMMSPILQYLQDPLLCDGALRYTGMLSSMKSNEITIVFDHIKSLGKVPTNEMERLPIIRALSQAATITTSSSDESEDNNTSTAPLDIILNDAILRRCWWDISRVSQSKLQAAVLISIALTLPKISNAITTSSPSKVIQLYQLIGSDNTNDRSTTLEWLFTKKFMKSSIIEIRIASYTLLASIFRYVPITCIVMELNNTNNSNNITKDQDHDHANNSKKELILELLLNDDRDRTFNSQKAKYDVLESFMANTILMEDVVTDKKILKQLYDKLLLGPHGRKSQRYEDIMIA</sequence>
<evidence type="ECO:0000313" key="2">
    <source>
        <dbReference type="Proteomes" id="UP000095751"/>
    </source>
</evidence>
<gene>
    <name evidence="1" type="ORF">FRACYDRAFT_233771</name>
</gene>
<reference evidence="1 2" key="1">
    <citation type="submission" date="2016-09" db="EMBL/GenBank/DDBJ databases">
        <title>Extensive genetic diversity and differential bi-allelic expression allows diatom success in the polar Southern Ocean.</title>
        <authorList>
            <consortium name="DOE Joint Genome Institute"/>
            <person name="Mock T."/>
            <person name="Otillar R.P."/>
            <person name="Strauss J."/>
            <person name="Dupont C."/>
            <person name="Frickenhaus S."/>
            <person name="Maumus F."/>
            <person name="Mcmullan M."/>
            <person name="Sanges R."/>
            <person name="Schmutz J."/>
            <person name="Toseland A."/>
            <person name="Valas R."/>
            <person name="Veluchamy A."/>
            <person name="Ward B.J."/>
            <person name="Allen A."/>
            <person name="Barry K."/>
            <person name="Falciatore A."/>
            <person name="Ferrante M."/>
            <person name="Fortunato A.E."/>
            <person name="Gloeckner G."/>
            <person name="Gruber A."/>
            <person name="Hipkin R."/>
            <person name="Janech M."/>
            <person name="Kroth P."/>
            <person name="Leese F."/>
            <person name="Lindquist E."/>
            <person name="Lyon B.R."/>
            <person name="Martin J."/>
            <person name="Mayer C."/>
            <person name="Parker M."/>
            <person name="Quesneville H."/>
            <person name="Raymond J."/>
            <person name="Uhlig C."/>
            <person name="Valentin K.U."/>
            <person name="Worden A.Z."/>
            <person name="Armbrust E.V."/>
            <person name="Bowler C."/>
            <person name="Green B."/>
            <person name="Moulton V."/>
            <person name="Van Oosterhout C."/>
            <person name="Grigoriev I."/>
        </authorList>
    </citation>
    <scope>NUCLEOTIDE SEQUENCE [LARGE SCALE GENOMIC DNA]</scope>
    <source>
        <strain evidence="1 2">CCMP1102</strain>
    </source>
</reference>
<accession>A0A1E7FZL3</accession>
<proteinExistence type="predicted"/>
<dbReference type="InParanoid" id="A0A1E7FZL3"/>
<name>A0A1E7FZL3_9STRA</name>
<organism evidence="1 2">
    <name type="scientific">Fragilariopsis cylindrus CCMP1102</name>
    <dbReference type="NCBI Taxonomy" id="635003"/>
    <lineage>
        <taxon>Eukaryota</taxon>
        <taxon>Sar</taxon>
        <taxon>Stramenopiles</taxon>
        <taxon>Ochrophyta</taxon>
        <taxon>Bacillariophyta</taxon>
        <taxon>Bacillariophyceae</taxon>
        <taxon>Bacillariophycidae</taxon>
        <taxon>Bacillariales</taxon>
        <taxon>Bacillariaceae</taxon>
        <taxon>Fragilariopsis</taxon>
    </lineage>
</organism>